<keyword evidence="2" id="KW-1185">Reference proteome</keyword>
<evidence type="ECO:0000313" key="2">
    <source>
        <dbReference type="Proteomes" id="UP000186895"/>
    </source>
</evidence>
<dbReference type="PANTHER" id="PTHR40691:SF3">
    <property type="entry name" value="(NA+)-NQR MATURATION NQRM"/>
    <property type="match status" value="1"/>
</dbReference>
<name>A0A1N6RI74_9GAMM</name>
<dbReference type="Proteomes" id="UP000186895">
    <property type="component" value="Unassembled WGS sequence"/>
</dbReference>
<sequence>MATMILTFAALLLIVVAMSVGVLLGQKPIKGSCGGMSALGMDTVCDICGGNPSKCDEENQRVAGSDDADLAYEVKSKG</sequence>
<dbReference type="InterPro" id="IPR007495">
    <property type="entry name" value="NqrM"/>
</dbReference>
<dbReference type="eggNOG" id="COG2991">
    <property type="taxonomic scope" value="Bacteria"/>
</dbReference>
<accession>A0A1N6RI74</accession>
<dbReference type="EMBL" id="FTMN01000003">
    <property type="protein sequence ID" value="SIQ28487.1"/>
    <property type="molecule type" value="Genomic_DNA"/>
</dbReference>
<dbReference type="STRING" id="49186.SAMN05421647_103348"/>
<dbReference type="PANTHER" id="PTHR40691">
    <property type="entry name" value="(NA+)-NQR MATURATION NQRM"/>
    <property type="match status" value="1"/>
</dbReference>
<organism evidence="1 2">
    <name type="scientific">Marinobacterium stanieri</name>
    <dbReference type="NCBI Taxonomy" id="49186"/>
    <lineage>
        <taxon>Bacteria</taxon>
        <taxon>Pseudomonadati</taxon>
        <taxon>Pseudomonadota</taxon>
        <taxon>Gammaproteobacteria</taxon>
        <taxon>Oceanospirillales</taxon>
        <taxon>Oceanospirillaceae</taxon>
        <taxon>Marinobacterium</taxon>
    </lineage>
</organism>
<dbReference type="AlphaFoldDB" id="A0A1N6RI74"/>
<protein>
    <recommendedName>
        <fullName evidence="3">ApbE family protein</fullName>
    </recommendedName>
</protein>
<reference evidence="1 2" key="1">
    <citation type="submission" date="2017-01" db="EMBL/GenBank/DDBJ databases">
        <authorList>
            <person name="Mah S.A."/>
            <person name="Swanson W.J."/>
            <person name="Moy G.W."/>
            <person name="Vacquier V.D."/>
        </authorList>
    </citation>
    <scope>NUCLEOTIDE SEQUENCE [LARGE SCALE GENOMIC DNA]</scope>
    <source>
        <strain evidence="1 2">DSM 7027</strain>
    </source>
</reference>
<proteinExistence type="predicted"/>
<dbReference type="RefSeq" id="WP_076462505.1">
    <property type="nucleotide sequence ID" value="NZ_FTMN01000003.1"/>
</dbReference>
<evidence type="ECO:0008006" key="3">
    <source>
        <dbReference type="Google" id="ProtNLM"/>
    </source>
</evidence>
<gene>
    <name evidence="1" type="ORF">SAMN05421647_103348</name>
</gene>
<evidence type="ECO:0000313" key="1">
    <source>
        <dbReference type="EMBL" id="SIQ28487.1"/>
    </source>
</evidence>
<dbReference type="Pfam" id="PF04400">
    <property type="entry name" value="NqrM"/>
    <property type="match status" value="1"/>
</dbReference>